<gene>
    <name evidence="1" type="ORF">DPMN_151886</name>
</gene>
<sequence>MDFEEATFNISSSLAMKIHSDGDYCVPTITLCGTSKTNIIASKVETTYERLKVNSSGN</sequence>
<evidence type="ECO:0000313" key="1">
    <source>
        <dbReference type="EMBL" id="KAH3798289.1"/>
    </source>
</evidence>
<reference evidence="1" key="1">
    <citation type="journal article" date="2019" name="bioRxiv">
        <title>The Genome of the Zebra Mussel, Dreissena polymorpha: A Resource for Invasive Species Research.</title>
        <authorList>
            <person name="McCartney M.A."/>
            <person name="Auch B."/>
            <person name="Kono T."/>
            <person name="Mallez S."/>
            <person name="Zhang Y."/>
            <person name="Obille A."/>
            <person name="Becker A."/>
            <person name="Abrahante J.E."/>
            <person name="Garbe J."/>
            <person name="Badalamenti J.P."/>
            <person name="Herman A."/>
            <person name="Mangelson H."/>
            <person name="Liachko I."/>
            <person name="Sullivan S."/>
            <person name="Sone E.D."/>
            <person name="Koren S."/>
            <person name="Silverstein K.A.T."/>
            <person name="Beckman K.B."/>
            <person name="Gohl D.M."/>
        </authorList>
    </citation>
    <scope>NUCLEOTIDE SEQUENCE</scope>
    <source>
        <strain evidence="1">Duluth1</strain>
        <tissue evidence="1">Whole animal</tissue>
    </source>
</reference>
<dbReference type="AlphaFoldDB" id="A0A9D4J6X7"/>
<proteinExistence type="predicted"/>
<protein>
    <submittedName>
        <fullName evidence="1">Uncharacterized protein</fullName>
    </submittedName>
</protein>
<keyword evidence="2" id="KW-1185">Reference proteome</keyword>
<organism evidence="1 2">
    <name type="scientific">Dreissena polymorpha</name>
    <name type="common">Zebra mussel</name>
    <name type="synonym">Mytilus polymorpha</name>
    <dbReference type="NCBI Taxonomy" id="45954"/>
    <lineage>
        <taxon>Eukaryota</taxon>
        <taxon>Metazoa</taxon>
        <taxon>Spiralia</taxon>
        <taxon>Lophotrochozoa</taxon>
        <taxon>Mollusca</taxon>
        <taxon>Bivalvia</taxon>
        <taxon>Autobranchia</taxon>
        <taxon>Heteroconchia</taxon>
        <taxon>Euheterodonta</taxon>
        <taxon>Imparidentia</taxon>
        <taxon>Neoheterodontei</taxon>
        <taxon>Myida</taxon>
        <taxon>Dreissenoidea</taxon>
        <taxon>Dreissenidae</taxon>
        <taxon>Dreissena</taxon>
    </lineage>
</organism>
<evidence type="ECO:0000313" key="2">
    <source>
        <dbReference type="Proteomes" id="UP000828390"/>
    </source>
</evidence>
<dbReference type="EMBL" id="JAIWYP010000007">
    <property type="protein sequence ID" value="KAH3798289.1"/>
    <property type="molecule type" value="Genomic_DNA"/>
</dbReference>
<accession>A0A9D4J6X7</accession>
<name>A0A9D4J6X7_DREPO</name>
<reference evidence="1" key="2">
    <citation type="submission" date="2020-11" db="EMBL/GenBank/DDBJ databases">
        <authorList>
            <person name="McCartney M.A."/>
            <person name="Auch B."/>
            <person name="Kono T."/>
            <person name="Mallez S."/>
            <person name="Becker A."/>
            <person name="Gohl D.M."/>
            <person name="Silverstein K.A.T."/>
            <person name="Koren S."/>
            <person name="Bechman K.B."/>
            <person name="Herman A."/>
            <person name="Abrahante J.E."/>
            <person name="Garbe J."/>
        </authorList>
    </citation>
    <scope>NUCLEOTIDE SEQUENCE</scope>
    <source>
        <strain evidence="1">Duluth1</strain>
        <tissue evidence="1">Whole animal</tissue>
    </source>
</reference>
<dbReference type="Proteomes" id="UP000828390">
    <property type="component" value="Unassembled WGS sequence"/>
</dbReference>
<comment type="caution">
    <text evidence="1">The sequence shown here is derived from an EMBL/GenBank/DDBJ whole genome shotgun (WGS) entry which is preliminary data.</text>
</comment>